<dbReference type="EMBL" id="CAJVQB010003220">
    <property type="protein sequence ID" value="CAG8601378.1"/>
    <property type="molecule type" value="Genomic_DNA"/>
</dbReference>
<name>A0ABN7UKE2_GIGMA</name>
<dbReference type="Proteomes" id="UP000789901">
    <property type="component" value="Unassembled WGS sequence"/>
</dbReference>
<evidence type="ECO:0000313" key="1">
    <source>
        <dbReference type="EMBL" id="CAG8601378.1"/>
    </source>
</evidence>
<evidence type="ECO:0000313" key="2">
    <source>
        <dbReference type="Proteomes" id="UP000789901"/>
    </source>
</evidence>
<reference evidence="1 2" key="1">
    <citation type="submission" date="2021-06" db="EMBL/GenBank/DDBJ databases">
        <authorList>
            <person name="Kallberg Y."/>
            <person name="Tangrot J."/>
            <person name="Rosling A."/>
        </authorList>
    </citation>
    <scope>NUCLEOTIDE SEQUENCE [LARGE SCALE GENOMIC DNA]</scope>
    <source>
        <strain evidence="1 2">120-4 pot B 10/14</strain>
    </source>
</reference>
<proteinExistence type="predicted"/>
<comment type="caution">
    <text evidence="1">The sequence shown here is derived from an EMBL/GenBank/DDBJ whole genome shotgun (WGS) entry which is preliminary data.</text>
</comment>
<keyword evidence="2" id="KW-1185">Reference proteome</keyword>
<gene>
    <name evidence="1" type="ORF">GMARGA_LOCUS6902</name>
</gene>
<organism evidence="1 2">
    <name type="scientific">Gigaspora margarita</name>
    <dbReference type="NCBI Taxonomy" id="4874"/>
    <lineage>
        <taxon>Eukaryota</taxon>
        <taxon>Fungi</taxon>
        <taxon>Fungi incertae sedis</taxon>
        <taxon>Mucoromycota</taxon>
        <taxon>Glomeromycotina</taxon>
        <taxon>Glomeromycetes</taxon>
        <taxon>Diversisporales</taxon>
        <taxon>Gigasporaceae</taxon>
        <taxon>Gigaspora</taxon>
    </lineage>
</organism>
<accession>A0ABN7UKE2</accession>
<protein>
    <submittedName>
        <fullName evidence="1">3022_t:CDS:1</fullName>
    </submittedName>
</protein>
<sequence>MSGLPLGKPELETKCSQFYDKKDIYSIQVDSRCFIHTNIRDLLTAKSPNCTTSRKKDEDVCIVIGMGCKEYQLINSILEGKELVKVDLVFLPNMDIKLTIQGIPFSIWVLNKKWPLTMNTALTLIMLLLFQMEIGVSLVINTDVKDLKRVLTKAHCHRYELPKLEEVITARMPELNLWLDLNPVIGGVGNKGHPVEKPEKGTGVENYKLQHFVRTNDSTSILQSKTYYQEYMFQSCVTKNL</sequence>